<organism evidence="2 3">
    <name type="scientific">Frankliniella fusca</name>
    <dbReference type="NCBI Taxonomy" id="407009"/>
    <lineage>
        <taxon>Eukaryota</taxon>
        <taxon>Metazoa</taxon>
        <taxon>Ecdysozoa</taxon>
        <taxon>Arthropoda</taxon>
        <taxon>Hexapoda</taxon>
        <taxon>Insecta</taxon>
        <taxon>Pterygota</taxon>
        <taxon>Neoptera</taxon>
        <taxon>Paraneoptera</taxon>
        <taxon>Thysanoptera</taxon>
        <taxon>Terebrantia</taxon>
        <taxon>Thripoidea</taxon>
        <taxon>Thripidae</taxon>
        <taxon>Frankliniella</taxon>
    </lineage>
</organism>
<dbReference type="AlphaFoldDB" id="A0AAE1LUL5"/>
<gene>
    <name evidence="2" type="ORF">KUF71_017447</name>
</gene>
<evidence type="ECO:0000313" key="3">
    <source>
        <dbReference type="Proteomes" id="UP001219518"/>
    </source>
</evidence>
<sequence>TIVRKRVAATVVAGHLTPHHAAVPGATPSPRPYGVSADMPNVEAATVVAGHLTPHHAAVPGATPRPYGVSADMLNVEAATVVAGAALGPLGVSADVKNVEDATATGVTGHLNQHHGAALRLHAETADANIGAAETVVAGPLSSKKRRRNKKPAKDGTKRGRPVGVKMQQPTKQQLREAAAAAGAAAAAVASSSTIMRSLVLFQEKPRRSRRLKSLQGDLTPGQQPEGSKDQKYYPYWQDDPFFRNPDFIEDVREEEDEDASVSQCAAEGEPLSNLVEEEPPVNLVEEEPHENVVEEEPPPFLLEQEPPLPLDFDEDVLRTPEDDFSRYVAKEETDVPYAPVPADVFEGLQYPTKSCKACHVEECKYLINPCNHIGVCDQCKEQYQFQIVRCFGCGVIHLLTFEKFFD</sequence>
<protein>
    <submittedName>
        <fullName evidence="2">Nuclear factor of activated T-cells, cytoplasmic 3</fullName>
    </submittedName>
</protein>
<feature type="region of interest" description="Disordered" evidence="1">
    <location>
        <begin position="206"/>
        <end position="231"/>
    </location>
</feature>
<evidence type="ECO:0000313" key="2">
    <source>
        <dbReference type="EMBL" id="KAK3933186.1"/>
    </source>
</evidence>
<feature type="non-terminal residue" evidence="2">
    <location>
        <position position="407"/>
    </location>
</feature>
<dbReference type="Proteomes" id="UP001219518">
    <property type="component" value="Unassembled WGS sequence"/>
</dbReference>
<name>A0AAE1LUL5_9NEOP</name>
<accession>A0AAE1LUL5</accession>
<dbReference type="EMBL" id="JAHWGI010001443">
    <property type="protein sequence ID" value="KAK3933186.1"/>
    <property type="molecule type" value="Genomic_DNA"/>
</dbReference>
<proteinExistence type="predicted"/>
<keyword evidence="3" id="KW-1185">Reference proteome</keyword>
<comment type="caution">
    <text evidence="2">The sequence shown here is derived from an EMBL/GenBank/DDBJ whole genome shotgun (WGS) entry which is preliminary data.</text>
</comment>
<evidence type="ECO:0000256" key="1">
    <source>
        <dbReference type="SAM" id="MobiDB-lite"/>
    </source>
</evidence>
<feature type="region of interest" description="Disordered" evidence="1">
    <location>
        <begin position="137"/>
        <end position="170"/>
    </location>
</feature>
<reference evidence="2" key="1">
    <citation type="submission" date="2021-07" db="EMBL/GenBank/DDBJ databases">
        <authorList>
            <person name="Catto M.A."/>
            <person name="Jacobson A."/>
            <person name="Kennedy G."/>
            <person name="Labadie P."/>
            <person name="Hunt B.G."/>
            <person name="Srinivasan R."/>
        </authorList>
    </citation>
    <scope>NUCLEOTIDE SEQUENCE</scope>
    <source>
        <strain evidence="2">PL_HMW_Pooled</strain>
        <tissue evidence="2">Head</tissue>
    </source>
</reference>
<reference evidence="2" key="2">
    <citation type="journal article" date="2023" name="BMC Genomics">
        <title>Pest status, molecular evolution, and epigenetic factors derived from the genome assembly of Frankliniella fusca, a thysanopteran phytovirus vector.</title>
        <authorList>
            <person name="Catto M.A."/>
            <person name="Labadie P.E."/>
            <person name="Jacobson A.L."/>
            <person name="Kennedy G.G."/>
            <person name="Srinivasan R."/>
            <person name="Hunt B.G."/>
        </authorList>
    </citation>
    <scope>NUCLEOTIDE SEQUENCE</scope>
    <source>
        <strain evidence="2">PL_HMW_Pooled</strain>
    </source>
</reference>